<protein>
    <submittedName>
        <fullName evidence="11">Colony stimulating factor 2 receptor, alpha, low-affinity (granulocyte-macrophage)</fullName>
    </submittedName>
</protein>
<dbReference type="AlphaFoldDB" id="A0A8C6G719"/>
<name>A0A8C6G719_MUSSI</name>
<dbReference type="Pfam" id="PF09240">
    <property type="entry name" value="IL6Ra-bind"/>
    <property type="match status" value="1"/>
</dbReference>
<feature type="transmembrane region" description="Helical" evidence="9">
    <location>
        <begin position="361"/>
        <end position="382"/>
    </location>
</feature>
<dbReference type="FunFam" id="2.60.40.10:FF:002923">
    <property type="entry name" value="Granulocyte-macrophage colony-stimulating factor receptor subunit alpha"/>
    <property type="match status" value="1"/>
</dbReference>
<dbReference type="PROSITE" id="PS50853">
    <property type="entry name" value="FN3"/>
    <property type="match status" value="1"/>
</dbReference>
<evidence type="ECO:0000256" key="2">
    <source>
        <dbReference type="ARBA" id="ARBA00022692"/>
    </source>
</evidence>
<keyword evidence="6" id="KW-0675">Receptor</keyword>
<dbReference type="CDD" id="cd00063">
    <property type="entry name" value="FN3"/>
    <property type="match status" value="1"/>
</dbReference>
<dbReference type="GO" id="GO:0009897">
    <property type="term" value="C:external side of plasma membrane"/>
    <property type="evidence" value="ECO:0007669"/>
    <property type="project" value="TreeGrafter"/>
</dbReference>
<feature type="compositionally biased region" description="Polar residues" evidence="8">
    <location>
        <begin position="21"/>
        <end position="31"/>
    </location>
</feature>
<dbReference type="SUPFAM" id="SSF49265">
    <property type="entry name" value="Fibronectin type III"/>
    <property type="match status" value="2"/>
</dbReference>
<evidence type="ECO:0000256" key="8">
    <source>
        <dbReference type="SAM" id="MobiDB-lite"/>
    </source>
</evidence>
<dbReference type="PANTHER" id="PTHR23037">
    <property type="entry name" value="CYTOKINE RECEPTOR"/>
    <property type="match status" value="1"/>
</dbReference>
<organism evidence="11 12">
    <name type="scientific">Mus spicilegus</name>
    <name type="common">Mound-building mouse</name>
    <dbReference type="NCBI Taxonomy" id="10103"/>
    <lineage>
        <taxon>Eukaryota</taxon>
        <taxon>Metazoa</taxon>
        <taxon>Chordata</taxon>
        <taxon>Craniata</taxon>
        <taxon>Vertebrata</taxon>
        <taxon>Euteleostomi</taxon>
        <taxon>Mammalia</taxon>
        <taxon>Eutheria</taxon>
        <taxon>Euarchontoglires</taxon>
        <taxon>Glires</taxon>
        <taxon>Rodentia</taxon>
        <taxon>Myomorpha</taxon>
        <taxon>Muroidea</taxon>
        <taxon>Muridae</taxon>
        <taxon>Murinae</taxon>
        <taxon>Mus</taxon>
        <taxon>Mus</taxon>
    </lineage>
</organism>
<dbReference type="PROSITE" id="PS01356">
    <property type="entry name" value="HEMATOPO_REC_S_F2"/>
    <property type="match status" value="1"/>
</dbReference>
<keyword evidence="7" id="KW-0325">Glycoprotein</keyword>
<dbReference type="Proteomes" id="UP000694415">
    <property type="component" value="Unplaced"/>
</dbReference>
<feature type="region of interest" description="Disordered" evidence="8">
    <location>
        <begin position="1"/>
        <end position="31"/>
    </location>
</feature>
<accession>A0A8C6G719</accession>
<evidence type="ECO:0000256" key="7">
    <source>
        <dbReference type="ARBA" id="ARBA00023180"/>
    </source>
</evidence>
<dbReference type="GeneTree" id="ENSGT00520000055993"/>
<feature type="domain" description="Fibronectin type-III" evidence="10">
    <location>
        <begin position="260"/>
        <end position="356"/>
    </location>
</feature>
<evidence type="ECO:0000259" key="10">
    <source>
        <dbReference type="PROSITE" id="PS50853"/>
    </source>
</evidence>
<dbReference type="InterPro" id="IPR013783">
    <property type="entry name" value="Ig-like_fold"/>
</dbReference>
<dbReference type="InterPro" id="IPR003532">
    <property type="entry name" value="Short_hematopoietin_rcpt_2_CS"/>
</dbReference>
<dbReference type="Gene3D" id="2.60.40.10">
    <property type="entry name" value="Immunoglobulins"/>
    <property type="match status" value="2"/>
</dbReference>
<evidence type="ECO:0000313" key="11">
    <source>
        <dbReference type="Ensembl" id="ENSMSIP00000001505.1"/>
    </source>
</evidence>
<evidence type="ECO:0000256" key="1">
    <source>
        <dbReference type="ARBA" id="ARBA00004479"/>
    </source>
</evidence>
<dbReference type="InterPro" id="IPR015321">
    <property type="entry name" value="TypeI_recpt_CBD"/>
</dbReference>
<evidence type="ECO:0000256" key="4">
    <source>
        <dbReference type="ARBA" id="ARBA00022989"/>
    </source>
</evidence>
<dbReference type="GO" id="GO:0004896">
    <property type="term" value="F:cytokine receptor activity"/>
    <property type="evidence" value="ECO:0007669"/>
    <property type="project" value="InterPro"/>
</dbReference>
<feature type="compositionally biased region" description="Basic and acidic residues" evidence="8">
    <location>
        <begin position="1"/>
        <end position="16"/>
    </location>
</feature>
<evidence type="ECO:0000313" key="12">
    <source>
        <dbReference type="Proteomes" id="UP000694415"/>
    </source>
</evidence>
<dbReference type="InterPro" id="IPR036116">
    <property type="entry name" value="FN3_sf"/>
</dbReference>
<keyword evidence="3" id="KW-0732">Signal</keyword>
<keyword evidence="4 9" id="KW-1133">Transmembrane helix</keyword>
<sequence length="435" mass="47087">MRKRKRETDGQTDGHRRCAQASPSIAGSPLSQMTSSHAMNIIPLAQLALLFSTLLLPGTQALLAPTTPDAGSALNLTFDPWTRTLTWACDTAAGNVTVTSCTVTSREAGIHRRVSPVGCRCWFRRMMALHYGVTLDVNGTVGGAAAHWRLSFVNEGAAGSGAENLTCEIRAARFLSCAWREGPAAPADVRYSLRVLNSTGHDVARCTADPGDDVITQCIANDLSLLGSEAYLVVTGRSGAGPVRFLDDVVATKALERLGPPRDVTASCNSSHCTVSWAPPSTWVSLTARDFQFEVQWQSAEPGSTPRKVLVVEETRLAFPSPAPHGGHKVKVRAGDTRMKHWGEWSPAHPLEAEDTRVPGALLYAVTACAVLLCALALGVTCRRFEVTRRLFPPIPGIRDKVSDDVRVNPEVKSHKRSWWGWGARLVPCNPRRDL</sequence>
<evidence type="ECO:0000256" key="3">
    <source>
        <dbReference type="ARBA" id="ARBA00022729"/>
    </source>
</evidence>
<dbReference type="InterPro" id="IPR003961">
    <property type="entry name" value="FN3_dom"/>
</dbReference>
<dbReference type="Ensembl" id="ENSMSIT00000001926.1">
    <property type="protein sequence ID" value="ENSMSIP00000001505.1"/>
    <property type="gene ID" value="ENSMSIG00000001440.1"/>
</dbReference>
<reference evidence="11" key="2">
    <citation type="submission" date="2025-09" db="UniProtKB">
        <authorList>
            <consortium name="Ensembl"/>
        </authorList>
    </citation>
    <scope>IDENTIFICATION</scope>
</reference>
<keyword evidence="2 9" id="KW-0812">Transmembrane</keyword>
<proteinExistence type="predicted"/>
<evidence type="ECO:0000256" key="5">
    <source>
        <dbReference type="ARBA" id="ARBA00023136"/>
    </source>
</evidence>
<evidence type="ECO:0000256" key="6">
    <source>
        <dbReference type="ARBA" id="ARBA00023170"/>
    </source>
</evidence>
<evidence type="ECO:0000256" key="9">
    <source>
        <dbReference type="SAM" id="Phobius"/>
    </source>
</evidence>
<comment type="subcellular location">
    <subcellularLocation>
        <location evidence="1">Membrane</location>
        <topology evidence="1">Single-pass type I membrane protein</topology>
    </subcellularLocation>
</comment>
<dbReference type="InterPro" id="IPR040907">
    <property type="entry name" value="IL3Ra_N"/>
</dbReference>
<keyword evidence="5 9" id="KW-0472">Membrane</keyword>
<dbReference type="Pfam" id="PF18611">
    <property type="entry name" value="IL3Ra_N"/>
    <property type="match status" value="1"/>
</dbReference>
<keyword evidence="12" id="KW-1185">Reference proteome</keyword>
<reference evidence="11" key="1">
    <citation type="submission" date="2025-08" db="UniProtKB">
        <authorList>
            <consortium name="Ensembl"/>
        </authorList>
    </citation>
    <scope>IDENTIFICATION</scope>
</reference>
<dbReference type="PANTHER" id="PTHR23037:SF46">
    <property type="entry name" value="INTERLEUKIN 5 RECEPTOR SUBUNIT ALPHA"/>
    <property type="match status" value="1"/>
</dbReference>